<protein>
    <submittedName>
        <fullName evidence="3">Uncharacterized protein</fullName>
    </submittedName>
</protein>
<proteinExistence type="predicted"/>
<accession>A0A7V8NWF1</accession>
<name>A0A7V8NWF1_9BACT</name>
<feature type="region of interest" description="Disordered" evidence="2">
    <location>
        <begin position="307"/>
        <end position="354"/>
    </location>
</feature>
<gene>
    <name evidence="3" type="ORF">HRJ53_27455</name>
</gene>
<evidence type="ECO:0000256" key="1">
    <source>
        <dbReference type="SAM" id="Coils"/>
    </source>
</evidence>
<dbReference type="EMBL" id="JACDQQ010002654">
    <property type="protein sequence ID" value="MBA0088744.1"/>
    <property type="molecule type" value="Genomic_DNA"/>
</dbReference>
<dbReference type="Proteomes" id="UP000567293">
    <property type="component" value="Unassembled WGS sequence"/>
</dbReference>
<keyword evidence="1" id="KW-0175">Coiled coil</keyword>
<evidence type="ECO:0000256" key="2">
    <source>
        <dbReference type="SAM" id="MobiDB-lite"/>
    </source>
</evidence>
<evidence type="ECO:0000313" key="4">
    <source>
        <dbReference type="Proteomes" id="UP000567293"/>
    </source>
</evidence>
<evidence type="ECO:0000313" key="3">
    <source>
        <dbReference type="EMBL" id="MBA0088744.1"/>
    </source>
</evidence>
<dbReference type="AlphaFoldDB" id="A0A7V8NWF1"/>
<feature type="coiled-coil region" evidence="1">
    <location>
        <begin position="440"/>
        <end position="467"/>
    </location>
</feature>
<comment type="caution">
    <text evidence="3">The sequence shown here is derived from an EMBL/GenBank/DDBJ whole genome shotgun (WGS) entry which is preliminary data.</text>
</comment>
<organism evidence="3 4">
    <name type="scientific">Candidatus Acidiferrum panamense</name>
    <dbReference type="NCBI Taxonomy" id="2741543"/>
    <lineage>
        <taxon>Bacteria</taxon>
        <taxon>Pseudomonadati</taxon>
        <taxon>Acidobacteriota</taxon>
        <taxon>Terriglobia</taxon>
        <taxon>Candidatus Acidiferrales</taxon>
        <taxon>Candidatus Acidiferrum</taxon>
    </lineage>
</organism>
<reference evidence="3" key="1">
    <citation type="submission" date="2020-06" db="EMBL/GenBank/DDBJ databases">
        <title>Legume-microbial interactions unlock mineral nutrients during tropical forest succession.</title>
        <authorList>
            <person name="Epihov D.Z."/>
        </authorList>
    </citation>
    <scope>NUCLEOTIDE SEQUENCE [LARGE SCALE GENOMIC DNA]</scope>
    <source>
        <strain evidence="3">Pan2503</strain>
    </source>
</reference>
<keyword evidence="4" id="KW-1185">Reference proteome</keyword>
<sequence length="493" mass="54840">MNKTTTTLNVPRPARMENPRLAQWKEAREVFPIYVALAKQQEIDIPFAQAQRNLPEKPDTDLFTQIHEWLDAMDQKVMAHQLRHLLQMTTLNASENSLRALIRRHLRKPKKSNPDRDKIDFLLVQYFALCAPVKIYHKQIEPEDVAQVMQPVLGDVDPAPLDWCAPLEKMIMALRGFRSLREILKTNFIEEGRKVKEGAGGMFYDPAALLAFIRFNFLLRRTLIELMHADLIAIRAGVDHLQSAGVRTIDCHHAGLLGGEPLGRIRKIADEWKQPFQRDYTERTVSQAFENLLGLRRDVEQGIQKASAGFAPKDSPRGPVEGLQPTSPAGKASSAPEGTNSKAKAKEALGAPPAESELSVALDFENCMEQIWEQLIATPPSRGRSMTTVKISGARILLSSWEVTAFVSEDGPSAEDLRRAVVARVLVAAAIESAKETGNATSLDRAMNVARAEVTRLQERVDVAKQAKDTEAAVNLGISTKRLLSTLDEAEKL</sequence>